<dbReference type="SUPFAM" id="SSF56024">
    <property type="entry name" value="Phospholipase D/nuclease"/>
    <property type="match status" value="2"/>
</dbReference>
<dbReference type="STRING" id="1032488.HMPREF9371_2049"/>
<reference evidence="2 3" key="1">
    <citation type="submission" date="2011-05" db="EMBL/GenBank/DDBJ databases">
        <authorList>
            <person name="Muzny D."/>
            <person name="Qin X."/>
            <person name="Deng J."/>
            <person name="Jiang H."/>
            <person name="Liu Y."/>
            <person name="Qu J."/>
            <person name="Song X.-Z."/>
            <person name="Zhang L."/>
            <person name="Thornton R."/>
            <person name="Coyle M."/>
            <person name="Francisco L."/>
            <person name="Jackson L."/>
            <person name="Javaid M."/>
            <person name="Korchina V."/>
            <person name="Kovar C."/>
            <person name="Mata R."/>
            <person name="Mathew T."/>
            <person name="Ngo R."/>
            <person name="Nguyen L."/>
            <person name="Nguyen N."/>
            <person name="Okwuonu G."/>
            <person name="Ongeri F."/>
            <person name="Pham C."/>
            <person name="Simmons D."/>
            <person name="Wilczek-Boney K."/>
            <person name="Hale W."/>
            <person name="Jakkamsetti A."/>
            <person name="Pham P."/>
            <person name="Ruth R."/>
            <person name="San Lucas F."/>
            <person name="Warren J."/>
            <person name="Zhang J."/>
            <person name="Zhao Z."/>
            <person name="Zhou C."/>
            <person name="Zhu D."/>
            <person name="Lee S."/>
            <person name="Bess C."/>
            <person name="Blankenburg K."/>
            <person name="Forbes L."/>
            <person name="Fu Q."/>
            <person name="Gubbala S."/>
            <person name="Hirani K."/>
            <person name="Jayaseelan J.C."/>
            <person name="Lara F."/>
            <person name="Munidasa M."/>
            <person name="Palculict T."/>
            <person name="Patil S."/>
            <person name="Pu L.-L."/>
            <person name="Saada N."/>
            <person name="Tang L."/>
            <person name="Weissenberger G."/>
            <person name="Zhu Y."/>
            <person name="Hemphill L."/>
            <person name="Shang Y."/>
            <person name="Youmans B."/>
            <person name="Ayvaz T."/>
            <person name="Ross M."/>
            <person name="Santibanez J."/>
            <person name="Aqrawi P."/>
            <person name="Gross S."/>
            <person name="Joshi V."/>
            <person name="Fowler G."/>
            <person name="Nazareth L."/>
            <person name="Reid J."/>
            <person name="Worley K."/>
            <person name="Petrosino J."/>
            <person name="Highlander S."/>
            <person name="Gibbs R."/>
        </authorList>
    </citation>
    <scope>NUCLEOTIDE SEQUENCE [LARGE SCALE GENOMIC DNA]</scope>
    <source>
        <strain evidence="2 3">871</strain>
    </source>
</reference>
<dbReference type="HOGENOM" id="CLU_026287_0_0_4"/>
<dbReference type="Pfam" id="PF13091">
    <property type="entry name" value="PLDc_2"/>
    <property type="match status" value="2"/>
</dbReference>
<comment type="caution">
    <text evidence="2">The sequence shown here is derived from an EMBL/GenBank/DDBJ whole genome shotgun (WGS) entry which is preliminary data.</text>
</comment>
<organism evidence="2 3">
    <name type="scientific">Neisseria shayeganii 871</name>
    <dbReference type="NCBI Taxonomy" id="1032488"/>
    <lineage>
        <taxon>Bacteria</taxon>
        <taxon>Pseudomonadati</taxon>
        <taxon>Pseudomonadota</taxon>
        <taxon>Betaproteobacteria</taxon>
        <taxon>Neisseriales</taxon>
        <taxon>Neisseriaceae</taxon>
        <taxon>Neisseria</taxon>
    </lineage>
</organism>
<dbReference type="Proteomes" id="UP000003019">
    <property type="component" value="Unassembled WGS sequence"/>
</dbReference>
<dbReference type="GO" id="GO:0030572">
    <property type="term" value="F:phosphatidyltransferase activity"/>
    <property type="evidence" value="ECO:0007669"/>
    <property type="project" value="UniProtKB-ARBA"/>
</dbReference>
<keyword evidence="3" id="KW-1185">Reference proteome</keyword>
<dbReference type="GO" id="GO:0032049">
    <property type="term" value="P:cardiolipin biosynthetic process"/>
    <property type="evidence" value="ECO:0007669"/>
    <property type="project" value="UniProtKB-ARBA"/>
</dbReference>
<feature type="domain" description="PLD phosphodiesterase" evidence="1">
    <location>
        <begin position="179"/>
        <end position="206"/>
    </location>
</feature>
<dbReference type="CDD" id="cd09111">
    <property type="entry name" value="PLDc_ymdC_like_1"/>
    <property type="match status" value="1"/>
</dbReference>
<dbReference type="AlphaFoldDB" id="G4CKA9"/>
<dbReference type="SMART" id="SM00155">
    <property type="entry name" value="PLDc"/>
    <property type="match status" value="2"/>
</dbReference>
<dbReference type="Gene3D" id="3.30.870.10">
    <property type="entry name" value="Endonuclease Chain A"/>
    <property type="match status" value="2"/>
</dbReference>
<evidence type="ECO:0000259" key="1">
    <source>
        <dbReference type="PROSITE" id="PS50035"/>
    </source>
</evidence>
<dbReference type="FunFam" id="3.30.870.10:FF:000024">
    <property type="entry name" value="Cardiolipin synthase C"/>
    <property type="match status" value="1"/>
</dbReference>
<dbReference type="CDD" id="cd09113">
    <property type="entry name" value="PLDc_ymdC_like_2"/>
    <property type="match status" value="1"/>
</dbReference>
<name>G4CKA9_9NEIS</name>
<dbReference type="PROSITE" id="PS50035">
    <property type="entry name" value="PLD"/>
    <property type="match status" value="2"/>
</dbReference>
<feature type="domain" description="PLD phosphodiesterase" evidence="1">
    <location>
        <begin position="411"/>
        <end position="438"/>
    </location>
</feature>
<dbReference type="InterPro" id="IPR001736">
    <property type="entry name" value="PLipase_D/transphosphatidylase"/>
</dbReference>
<dbReference type="PANTHER" id="PTHR21248:SF12">
    <property type="entry name" value="CARDIOLIPIN SYNTHASE C"/>
    <property type="match status" value="1"/>
</dbReference>
<sequence>MNRPSDFNGGQMLRKMLLFLLLLVVVLVVTALVTRKSLPDNRQRSSSQALPIRPDSKLAAHLLPQIEMHLGRSGIYPLRDGKDAFLARLALAQSAQYTLDVQYYIWHNDVSGRLLLSSLYQAAERGVRVRLLLDDNNTAGMDGLLAAVNAHPNIEVRLFNPFMQRGFRPLGYLSDFFRLNRRMHNKSFSADGVVTIVGGRNVGDEYFGAGNGVMFADLDVAAVGPAAQAVEQDFDRYWASESSYPAESIIQAAPAALDSAPAQDADTQGYLKALAQSDFARHLAAGTLPLEWAEATLVSDDPAKGLGKALPGNTVVAHISPVMAAAEQELLIVSPYFVPTRQGADLLGGIARSGKNVQVLTNSLSATDVAPVHAGYAKYRDSLLDAGVTLFELKPEVTVTTDHHGGMTGSSGASLHAKTFAVDRRTLFVGSFNMDPRSAALNTEMGLLIDSPALAGQLADGLQQHHAAHTYSVLKTPEQGLYWQTQENGELRTFDTEPKAGAFKRFAVWFCALLPIEWLL</sequence>
<accession>G4CKA9</accession>
<dbReference type="PATRIC" id="fig|1032488.3.peg.1944"/>
<evidence type="ECO:0000313" key="3">
    <source>
        <dbReference type="Proteomes" id="UP000003019"/>
    </source>
</evidence>
<dbReference type="PANTHER" id="PTHR21248">
    <property type="entry name" value="CARDIOLIPIN SYNTHASE"/>
    <property type="match status" value="1"/>
</dbReference>
<proteinExistence type="predicted"/>
<dbReference type="EMBL" id="AGAY01000070">
    <property type="protein sequence ID" value="EGY51745.1"/>
    <property type="molecule type" value="Genomic_DNA"/>
</dbReference>
<evidence type="ECO:0000313" key="2">
    <source>
        <dbReference type="EMBL" id="EGY51745.1"/>
    </source>
</evidence>
<dbReference type="InterPro" id="IPR025202">
    <property type="entry name" value="PLD-like_dom"/>
</dbReference>
<protein>
    <submittedName>
        <fullName evidence="2">Phospholipase domain protein</fullName>
    </submittedName>
</protein>
<gene>
    <name evidence="2" type="primary">ymdC</name>
    <name evidence="2" type="ORF">HMPREF9371_2049</name>
</gene>